<feature type="compositionally biased region" description="Basic and acidic residues" evidence="3">
    <location>
        <begin position="96"/>
        <end position="106"/>
    </location>
</feature>
<dbReference type="PROSITE" id="PS50092">
    <property type="entry name" value="TSP1"/>
    <property type="match status" value="4"/>
</dbReference>
<feature type="compositionally biased region" description="Basic and acidic residues" evidence="3">
    <location>
        <begin position="129"/>
        <end position="138"/>
    </location>
</feature>
<name>A0AAV3YQX3_9GAST</name>
<dbReference type="PANTHER" id="PTHR22906">
    <property type="entry name" value="PROPERDIN"/>
    <property type="match status" value="1"/>
</dbReference>
<feature type="compositionally biased region" description="Basic residues" evidence="3">
    <location>
        <begin position="892"/>
        <end position="903"/>
    </location>
</feature>
<dbReference type="GO" id="GO:0008061">
    <property type="term" value="F:chitin binding"/>
    <property type="evidence" value="ECO:0007669"/>
    <property type="project" value="InterPro"/>
</dbReference>
<evidence type="ECO:0000313" key="4">
    <source>
        <dbReference type="EMBL" id="GFN85321.1"/>
    </source>
</evidence>
<feature type="region of interest" description="Disordered" evidence="3">
    <location>
        <begin position="1"/>
        <end position="112"/>
    </location>
</feature>
<dbReference type="SUPFAM" id="SSF57625">
    <property type="entry name" value="Invertebrate chitin-binding proteins"/>
    <property type="match status" value="1"/>
</dbReference>
<feature type="region of interest" description="Disordered" evidence="3">
    <location>
        <begin position="892"/>
        <end position="913"/>
    </location>
</feature>
<dbReference type="EMBL" id="BLXT01001405">
    <property type="protein sequence ID" value="GFN85321.1"/>
    <property type="molecule type" value="Genomic_DNA"/>
</dbReference>
<dbReference type="Gene3D" id="2.20.100.10">
    <property type="entry name" value="Thrombospondin type-1 (TSP1) repeat"/>
    <property type="match status" value="3"/>
</dbReference>
<dbReference type="Proteomes" id="UP000735302">
    <property type="component" value="Unassembled WGS sequence"/>
</dbReference>
<gene>
    <name evidence="4" type="ORF">PoB_001182700</name>
</gene>
<dbReference type="InterPro" id="IPR036508">
    <property type="entry name" value="Chitin-bd_dom_sf"/>
</dbReference>
<evidence type="ECO:0000313" key="5">
    <source>
        <dbReference type="Proteomes" id="UP000735302"/>
    </source>
</evidence>
<dbReference type="SUPFAM" id="SSF82895">
    <property type="entry name" value="TSP-1 type 1 repeat"/>
    <property type="match status" value="2"/>
</dbReference>
<keyword evidence="4" id="KW-0675">Receptor</keyword>
<feature type="compositionally biased region" description="Polar residues" evidence="3">
    <location>
        <begin position="38"/>
        <end position="51"/>
    </location>
</feature>
<accession>A0AAV3YQX3</accession>
<protein>
    <submittedName>
        <fullName evidence="4">Adhesion g protein-coupled receptor b2</fullName>
    </submittedName>
</protein>
<keyword evidence="1" id="KW-0677">Repeat</keyword>
<keyword evidence="2" id="KW-1015">Disulfide bond</keyword>
<feature type="compositionally biased region" description="Basic and acidic residues" evidence="3">
    <location>
        <begin position="904"/>
        <end position="913"/>
    </location>
</feature>
<dbReference type="SMART" id="SM00209">
    <property type="entry name" value="TSP1"/>
    <property type="match status" value="4"/>
</dbReference>
<keyword evidence="5" id="KW-1185">Reference proteome</keyword>
<evidence type="ECO:0000256" key="3">
    <source>
        <dbReference type="SAM" id="MobiDB-lite"/>
    </source>
</evidence>
<comment type="caution">
    <text evidence="4">The sequence shown here is derived from an EMBL/GenBank/DDBJ whole genome shotgun (WGS) entry which is preliminary data.</text>
</comment>
<feature type="region of interest" description="Disordered" evidence="3">
    <location>
        <begin position="129"/>
        <end position="170"/>
    </location>
</feature>
<dbReference type="InterPro" id="IPR036383">
    <property type="entry name" value="TSP1_rpt_sf"/>
</dbReference>
<sequence length="913" mass="104338">TQLTAGTLTRSSTETPKTTDDFSSTSTVTSVRKDTRSYTTSTEQGDTQDFGTTVDEKDVQDLRTTGDQEDTQDARTTAEQEDPQTYMTTLDQGDPQDGKTTPDRVLRYHSKPTSLETITKYSIASLGEDSTRYSRTTREASAPPEQGRKPTPDLSRGKTQQIADSNGKTKLIDSEEVTISLDINTVLPGGNRYPNTTTTIRRREASRNHNIRSQDLDFTSGSLYTLKSHYQTCDTCMVKTSSAQSRTQCPYYNNYLTDFRDLAQEVADILRYGCNGQGFTADSRCCHKPDQKVLTIVEEMTRLMRSSAQTLRDQCDKCPVDCRWQEWSRWTECPTANCRGNRRAYRTRTRTAEREQYGGRRCRGRSTEQDICPTMETVIGAWQAWQPWSTCSASCNGIRTRIRTCTDPTPCFEPCRGESIQSQSCGKNELPCCNMPRHTEWGNWEECDKGFQYRRRSCQPDPTRWDFPTCMNSTCLGRLEDYRLCEETCSCVPRQWLSWGEWGYCGSPESSRRADPWRSIRVRTRFRICDGDPRQPNKAMCPEPCDGYDVNSETCCAESTWGPWGSWGPCSSSTGETDRDTGQPCGNGPGSQNRTRTCIREACGEECVGDSVEYNYNCYLKPCCESPMLTTWGRWCPCKYDPYTRSANQTRQRTCQPDPAKAGLPSCQRTAECEPSNLVQTRECRCARARWDLWSGWDECKYIGGRYIQTRTRQCKQPRNPANCRHHSWNICEGPSKDEMQCCESEWMSMHYGPCNYRIKPQPARFVIRTCVWKGHCKRLQETPQCKGEKTILVPCDIATTTRSTRSIGRTDGQYPSQESGCDKYIICCDGNVNGSRYCEASLVYDSICQSCLKWSSTCQPKSYALDRYKSITDIAQLNGYPKRSCPRRKREAQRYLRRRKRRDVRDKPDKVV</sequence>
<feature type="compositionally biased region" description="Polar residues" evidence="3">
    <location>
        <begin position="157"/>
        <end position="168"/>
    </location>
</feature>
<reference evidence="4 5" key="1">
    <citation type="journal article" date="2021" name="Elife">
        <title>Chloroplast acquisition without the gene transfer in kleptoplastic sea slugs, Plakobranchus ocellatus.</title>
        <authorList>
            <person name="Maeda T."/>
            <person name="Takahashi S."/>
            <person name="Yoshida T."/>
            <person name="Shimamura S."/>
            <person name="Takaki Y."/>
            <person name="Nagai Y."/>
            <person name="Toyoda A."/>
            <person name="Suzuki Y."/>
            <person name="Arimoto A."/>
            <person name="Ishii H."/>
            <person name="Satoh N."/>
            <person name="Nishiyama T."/>
            <person name="Hasebe M."/>
            <person name="Maruyama T."/>
            <person name="Minagawa J."/>
            <person name="Obokata J."/>
            <person name="Shigenobu S."/>
        </authorList>
    </citation>
    <scope>NUCLEOTIDE SEQUENCE [LARGE SCALE GENOMIC DNA]</scope>
</reference>
<organism evidence="4 5">
    <name type="scientific">Plakobranchus ocellatus</name>
    <dbReference type="NCBI Taxonomy" id="259542"/>
    <lineage>
        <taxon>Eukaryota</taxon>
        <taxon>Metazoa</taxon>
        <taxon>Spiralia</taxon>
        <taxon>Lophotrochozoa</taxon>
        <taxon>Mollusca</taxon>
        <taxon>Gastropoda</taxon>
        <taxon>Heterobranchia</taxon>
        <taxon>Euthyneura</taxon>
        <taxon>Panpulmonata</taxon>
        <taxon>Sacoglossa</taxon>
        <taxon>Placobranchoidea</taxon>
        <taxon>Plakobranchidae</taxon>
        <taxon>Plakobranchus</taxon>
    </lineage>
</organism>
<dbReference type="InterPro" id="IPR052065">
    <property type="entry name" value="Compl_asym_regulator"/>
</dbReference>
<dbReference type="Pfam" id="PF00090">
    <property type="entry name" value="TSP_1"/>
    <property type="match status" value="2"/>
</dbReference>
<feature type="compositionally biased region" description="Polar residues" evidence="3">
    <location>
        <begin position="1"/>
        <end position="16"/>
    </location>
</feature>
<feature type="compositionally biased region" description="Low complexity" evidence="3">
    <location>
        <begin position="21"/>
        <end position="30"/>
    </location>
</feature>
<proteinExistence type="predicted"/>
<dbReference type="InterPro" id="IPR000884">
    <property type="entry name" value="TSP1_rpt"/>
</dbReference>
<feature type="compositionally biased region" description="Basic and acidic residues" evidence="3">
    <location>
        <begin position="54"/>
        <end position="78"/>
    </location>
</feature>
<dbReference type="PRINTS" id="PR01705">
    <property type="entry name" value="TSP1REPEAT"/>
</dbReference>
<dbReference type="AlphaFoldDB" id="A0AAV3YQX3"/>
<feature type="non-terminal residue" evidence="4">
    <location>
        <position position="1"/>
    </location>
</feature>
<evidence type="ECO:0000256" key="2">
    <source>
        <dbReference type="ARBA" id="ARBA00023157"/>
    </source>
</evidence>
<evidence type="ECO:0000256" key="1">
    <source>
        <dbReference type="ARBA" id="ARBA00022737"/>
    </source>
</evidence>